<reference evidence="2" key="1">
    <citation type="submission" date="2014-11" db="EMBL/GenBank/DDBJ databases">
        <authorList>
            <person name="Amaro Gonzalez C."/>
        </authorList>
    </citation>
    <scope>NUCLEOTIDE SEQUENCE</scope>
</reference>
<keyword evidence="1" id="KW-0812">Transmembrane</keyword>
<organism evidence="2">
    <name type="scientific">Anguilla anguilla</name>
    <name type="common">European freshwater eel</name>
    <name type="synonym">Muraena anguilla</name>
    <dbReference type="NCBI Taxonomy" id="7936"/>
    <lineage>
        <taxon>Eukaryota</taxon>
        <taxon>Metazoa</taxon>
        <taxon>Chordata</taxon>
        <taxon>Craniata</taxon>
        <taxon>Vertebrata</taxon>
        <taxon>Euteleostomi</taxon>
        <taxon>Actinopterygii</taxon>
        <taxon>Neopterygii</taxon>
        <taxon>Teleostei</taxon>
        <taxon>Anguilliformes</taxon>
        <taxon>Anguillidae</taxon>
        <taxon>Anguilla</taxon>
    </lineage>
</organism>
<evidence type="ECO:0000256" key="1">
    <source>
        <dbReference type="SAM" id="Phobius"/>
    </source>
</evidence>
<dbReference type="EMBL" id="GBXM01008734">
    <property type="protein sequence ID" value="JAH99843.1"/>
    <property type="molecule type" value="Transcribed_RNA"/>
</dbReference>
<protein>
    <submittedName>
        <fullName evidence="2">Uncharacterized protein</fullName>
    </submittedName>
</protein>
<feature type="transmembrane region" description="Helical" evidence="1">
    <location>
        <begin position="87"/>
        <end position="108"/>
    </location>
</feature>
<sequence length="109" mass="12237">MRRVEWSDVTSKVPALLSLCDDVNALFPGRFSDTINGGTLPQSFNFIFHKGIWHIEQPEQSGICLQVPYSQGGNVIFCFVFSSKSLILSWCICLASVFRFLGKVICLFI</sequence>
<accession>A0A0E9XDT6</accession>
<proteinExistence type="predicted"/>
<dbReference type="AlphaFoldDB" id="A0A0E9XDT6"/>
<keyword evidence="1" id="KW-1133">Transmembrane helix</keyword>
<keyword evidence="1" id="KW-0472">Membrane</keyword>
<name>A0A0E9XDT6_ANGAN</name>
<evidence type="ECO:0000313" key="2">
    <source>
        <dbReference type="EMBL" id="JAH99843.1"/>
    </source>
</evidence>
<reference evidence="2" key="2">
    <citation type="journal article" date="2015" name="Fish Shellfish Immunol.">
        <title>Early steps in the European eel (Anguilla anguilla)-Vibrio vulnificus interaction in the gills: Role of the RtxA13 toxin.</title>
        <authorList>
            <person name="Callol A."/>
            <person name="Pajuelo D."/>
            <person name="Ebbesson L."/>
            <person name="Teles M."/>
            <person name="MacKenzie S."/>
            <person name="Amaro C."/>
        </authorList>
    </citation>
    <scope>NUCLEOTIDE SEQUENCE</scope>
</reference>